<feature type="transmembrane region" description="Helical" evidence="9">
    <location>
        <begin position="256"/>
        <end position="274"/>
    </location>
</feature>
<evidence type="ECO:0000256" key="6">
    <source>
        <dbReference type="ARBA" id="ARBA00023136"/>
    </source>
</evidence>
<dbReference type="PANTHER" id="PTHR42643">
    <property type="entry name" value="IONOTROPIC RECEPTOR 20A-RELATED"/>
    <property type="match status" value="1"/>
</dbReference>
<dbReference type="GO" id="GO:0005886">
    <property type="term" value="C:plasma membrane"/>
    <property type="evidence" value="ECO:0007669"/>
    <property type="project" value="UniProtKB-SubCell"/>
</dbReference>
<proteinExistence type="inferred from homology"/>
<feature type="domain" description="Ionotropic glutamate receptor C-terminal" evidence="10">
    <location>
        <begin position="200"/>
        <end position="455"/>
    </location>
</feature>
<dbReference type="Pfam" id="PF00060">
    <property type="entry name" value="Lig_chan"/>
    <property type="match status" value="1"/>
</dbReference>
<keyword evidence="8" id="KW-0325">Glycoprotein</keyword>
<keyword evidence="4 9" id="KW-0812">Transmembrane</keyword>
<keyword evidence="6 9" id="KW-0472">Membrane</keyword>
<protein>
    <recommendedName>
        <fullName evidence="10">Ionotropic glutamate receptor C-terminal domain-containing protein</fullName>
    </recommendedName>
</protein>
<dbReference type="EMBL" id="JARPUR010000005">
    <property type="protein sequence ID" value="KAK4875842.1"/>
    <property type="molecule type" value="Genomic_DNA"/>
</dbReference>
<dbReference type="AlphaFoldDB" id="A0AAN7PU60"/>
<organism evidence="11 12">
    <name type="scientific">Aquatica leii</name>
    <dbReference type="NCBI Taxonomy" id="1421715"/>
    <lineage>
        <taxon>Eukaryota</taxon>
        <taxon>Metazoa</taxon>
        <taxon>Ecdysozoa</taxon>
        <taxon>Arthropoda</taxon>
        <taxon>Hexapoda</taxon>
        <taxon>Insecta</taxon>
        <taxon>Pterygota</taxon>
        <taxon>Neoptera</taxon>
        <taxon>Endopterygota</taxon>
        <taxon>Coleoptera</taxon>
        <taxon>Polyphaga</taxon>
        <taxon>Elateriformia</taxon>
        <taxon>Elateroidea</taxon>
        <taxon>Lampyridae</taxon>
        <taxon>Luciolinae</taxon>
        <taxon>Aquatica</taxon>
    </lineage>
</organism>
<evidence type="ECO:0000256" key="3">
    <source>
        <dbReference type="ARBA" id="ARBA00022475"/>
    </source>
</evidence>
<reference evidence="12" key="1">
    <citation type="submission" date="2023-01" db="EMBL/GenBank/DDBJ databases">
        <title>Key to firefly adult light organ development and bioluminescence: homeobox transcription factors regulate luciferase expression and transportation to peroxisome.</title>
        <authorList>
            <person name="Fu X."/>
        </authorList>
    </citation>
    <scope>NUCLEOTIDE SEQUENCE [LARGE SCALE GENOMIC DNA]</scope>
</reference>
<evidence type="ECO:0000256" key="9">
    <source>
        <dbReference type="SAM" id="Phobius"/>
    </source>
</evidence>
<feature type="transmembrane region" description="Helical" evidence="9">
    <location>
        <begin position="231"/>
        <end position="250"/>
    </location>
</feature>
<evidence type="ECO:0000256" key="7">
    <source>
        <dbReference type="ARBA" id="ARBA00023170"/>
    </source>
</evidence>
<dbReference type="Proteomes" id="UP001353858">
    <property type="component" value="Unassembled WGS sequence"/>
</dbReference>
<keyword evidence="7" id="KW-0675">Receptor</keyword>
<comment type="subcellular location">
    <subcellularLocation>
        <location evidence="1">Cell membrane</location>
        <topology evidence="1">Multi-pass membrane protein</topology>
    </subcellularLocation>
</comment>
<evidence type="ECO:0000313" key="11">
    <source>
        <dbReference type="EMBL" id="KAK4875842.1"/>
    </source>
</evidence>
<feature type="transmembrane region" description="Helical" evidence="9">
    <location>
        <begin position="447"/>
        <end position="467"/>
    </location>
</feature>
<evidence type="ECO:0000256" key="4">
    <source>
        <dbReference type="ARBA" id="ARBA00022692"/>
    </source>
</evidence>
<keyword evidence="5 9" id="KW-1133">Transmembrane helix</keyword>
<evidence type="ECO:0000256" key="8">
    <source>
        <dbReference type="ARBA" id="ARBA00023180"/>
    </source>
</evidence>
<sequence>MLRYLNKSRIWHKQYSPKGRNLIISESDDLENIYQMLWTLYMINSTVLVHNGRNASIYTCDIFNYGNNCGKTPTIFKLQTCDATLNVEYSHILLNYQTCPIVFIDYADEMIGKTYIFKQFIYDTIITKSNVTFQLKTLNESGAYNEAFEKSSTVVYTRSRHYQTESFDESFAIGSVNWVYVIPIPRQVSAFEVYFIILKVEVWVIIACAFTFTAISWYYIRKFTKTTFKSFSTMCFDLLSLFFGICLKTFPKTSSIKFVIVSYVVFCIHMQTAYKSKLVEVLTTPQYKTSIRSLNELADSNVFVYIYVKDKETFFNKSIPNNTVYTKIQKKLIPVESEQKAIELVNDYNNGSALITELALNIWRLNTKTKLRNKIIIDNSLIGKIEDTFIIDNGHYFLDYLNTIISVLTENGIRSSIVNNCDKYLKLRFNVMLDISTDPVVLTLDHIYGIFAIFGTMMCLSVFIFLIELGVGKIHVLYLKLRKK</sequence>
<evidence type="ECO:0000256" key="5">
    <source>
        <dbReference type="ARBA" id="ARBA00022989"/>
    </source>
</evidence>
<keyword evidence="12" id="KW-1185">Reference proteome</keyword>
<keyword evidence="3" id="KW-1003">Cell membrane</keyword>
<comment type="caution">
    <text evidence="11">The sequence shown here is derived from an EMBL/GenBank/DDBJ whole genome shotgun (WGS) entry which is preliminary data.</text>
</comment>
<evidence type="ECO:0000313" key="12">
    <source>
        <dbReference type="Proteomes" id="UP001353858"/>
    </source>
</evidence>
<dbReference type="InterPro" id="IPR001320">
    <property type="entry name" value="Iontro_rcpt_C"/>
</dbReference>
<dbReference type="GO" id="GO:0050906">
    <property type="term" value="P:detection of stimulus involved in sensory perception"/>
    <property type="evidence" value="ECO:0007669"/>
    <property type="project" value="UniProtKB-ARBA"/>
</dbReference>
<evidence type="ECO:0000256" key="2">
    <source>
        <dbReference type="ARBA" id="ARBA00008685"/>
    </source>
</evidence>
<dbReference type="PANTHER" id="PTHR42643:SF38">
    <property type="entry name" value="IONOTROPIC RECEPTOR 100A"/>
    <property type="match status" value="1"/>
</dbReference>
<name>A0AAN7PU60_9COLE</name>
<dbReference type="Gene3D" id="1.10.287.70">
    <property type="match status" value="1"/>
</dbReference>
<feature type="transmembrane region" description="Helical" evidence="9">
    <location>
        <begin position="193"/>
        <end position="219"/>
    </location>
</feature>
<dbReference type="InterPro" id="IPR052192">
    <property type="entry name" value="Insect_Ionotropic_Sensory_Rcpt"/>
</dbReference>
<evidence type="ECO:0000259" key="10">
    <source>
        <dbReference type="Pfam" id="PF00060"/>
    </source>
</evidence>
<dbReference type="GO" id="GO:0015276">
    <property type="term" value="F:ligand-gated monoatomic ion channel activity"/>
    <property type="evidence" value="ECO:0007669"/>
    <property type="project" value="InterPro"/>
</dbReference>
<comment type="similarity">
    <text evidence="2">Belongs to the glutamate-gated ion channel (TC 1.A.10.1) family.</text>
</comment>
<accession>A0AAN7PU60</accession>
<gene>
    <name evidence="11" type="ORF">RN001_012264</name>
</gene>
<evidence type="ECO:0000256" key="1">
    <source>
        <dbReference type="ARBA" id="ARBA00004651"/>
    </source>
</evidence>